<accession>E4T7Q2</accession>
<keyword evidence="5" id="KW-1185">Reference proteome</keyword>
<dbReference type="HOGENOM" id="CLU_602577_0_0_10"/>
<dbReference type="KEGG" id="ppn:Palpr_2614"/>
<dbReference type="Pfam" id="PF01103">
    <property type="entry name" value="Omp85"/>
    <property type="match status" value="1"/>
</dbReference>
<gene>
    <name evidence="4" type="ordered locus">Palpr_2614</name>
</gene>
<dbReference type="EMBL" id="CP002345">
    <property type="protein sequence ID" value="ADQ80746.1"/>
    <property type="molecule type" value="Genomic_DNA"/>
</dbReference>
<dbReference type="NCBIfam" id="NF047779">
    <property type="entry name" value="Omp85_fam"/>
    <property type="match status" value="1"/>
</dbReference>
<proteinExistence type="predicted"/>
<organism evidence="4 5">
    <name type="scientific">Paludibacter propionicigenes (strain DSM 17365 / JCM 13257 / WB4)</name>
    <dbReference type="NCBI Taxonomy" id="694427"/>
    <lineage>
        <taxon>Bacteria</taxon>
        <taxon>Pseudomonadati</taxon>
        <taxon>Bacteroidota</taxon>
        <taxon>Bacteroidia</taxon>
        <taxon>Bacteroidales</taxon>
        <taxon>Paludibacteraceae</taxon>
        <taxon>Paludibacter</taxon>
    </lineage>
</organism>
<protein>
    <submittedName>
        <fullName evidence="4">Surface antigen (D15)</fullName>
    </submittedName>
</protein>
<evidence type="ECO:0000313" key="5">
    <source>
        <dbReference type="Proteomes" id="UP000008718"/>
    </source>
</evidence>
<keyword evidence="2" id="KW-0472">Membrane</keyword>
<name>E4T7Q2_PALPW</name>
<sequence>MYLFFYIFDVNTKICRMRKIVLIFCFFMSGLSVFSETNEKSGLTFGALPAISYDSDLGFQYGALINFYLYGNAARFPNYDHSLYLELSTYTKGTTIARVRYDSEKLIPKVRTTFDISYVTDQMSDFYGFNGFQSVYNPSLVTSSNRLFYKNEKNMFRAKADFQGYFGESKFGWIAGYSFYHFAVDTINNRKLNIDKTGETLYEKYKNWGLINAEEALGGSINYFKAGLKYDSRDQLACPTKGIFTEAVIQTAPKFVNGTFPHTKLAIIHRQYFTLAKDLLFAYRLDYQMSLGNNHVPYYAQPLLITSYLTAATNQGLGGKTSIRGILRNRVIGDNVGFGNFELRYKFLHFEFMKQSFYLGTNLFFDTGLILKPVDMNLTNLSLADRNTYFKDYASGQFHSAAGLGLKIGWNENFVISADFGKAFDKQDGEKGFYLGLNYLF</sequence>
<evidence type="ECO:0000256" key="2">
    <source>
        <dbReference type="ARBA" id="ARBA00023136"/>
    </source>
</evidence>
<reference key="1">
    <citation type="submission" date="2010-11" db="EMBL/GenBank/DDBJ databases">
        <title>The complete genome of Paludibacter propionicigenes DSM 17365.</title>
        <authorList>
            <consortium name="US DOE Joint Genome Institute (JGI-PGF)"/>
            <person name="Lucas S."/>
            <person name="Copeland A."/>
            <person name="Lapidus A."/>
            <person name="Bruce D."/>
            <person name="Goodwin L."/>
            <person name="Pitluck S."/>
            <person name="Kyrpides N."/>
            <person name="Mavromatis K."/>
            <person name="Ivanova N."/>
            <person name="Munk A.C."/>
            <person name="Brettin T."/>
            <person name="Detter J.C."/>
            <person name="Han C."/>
            <person name="Tapia R."/>
            <person name="Land M."/>
            <person name="Hauser L."/>
            <person name="Markowitz V."/>
            <person name="Cheng J.-F."/>
            <person name="Hugenholtz P."/>
            <person name="Woyke T."/>
            <person name="Wu D."/>
            <person name="Gronow S."/>
            <person name="Wellnitz S."/>
            <person name="Brambilla E."/>
            <person name="Klenk H.-P."/>
            <person name="Eisen J.A."/>
        </authorList>
    </citation>
    <scope>NUCLEOTIDE SEQUENCE</scope>
    <source>
        <strain>WB4</strain>
    </source>
</reference>
<dbReference type="InterPro" id="IPR000184">
    <property type="entry name" value="Bac_surfAg_D15"/>
</dbReference>
<dbReference type="Proteomes" id="UP000008718">
    <property type="component" value="Chromosome"/>
</dbReference>
<dbReference type="AlphaFoldDB" id="E4T7Q2"/>
<evidence type="ECO:0000259" key="3">
    <source>
        <dbReference type="Pfam" id="PF01103"/>
    </source>
</evidence>
<comment type="subcellular location">
    <subcellularLocation>
        <location evidence="1">Membrane</location>
    </subcellularLocation>
</comment>
<dbReference type="eggNOG" id="COG4775">
    <property type="taxonomic scope" value="Bacteria"/>
</dbReference>
<reference evidence="4 5" key="2">
    <citation type="journal article" date="2011" name="Stand. Genomic Sci.">
        <title>Complete genome sequence of Paludibacter propionicigenes type strain (WB4).</title>
        <authorList>
            <person name="Gronow S."/>
            <person name="Munk C."/>
            <person name="Lapidus A."/>
            <person name="Nolan M."/>
            <person name="Lucas S."/>
            <person name="Hammon N."/>
            <person name="Deshpande S."/>
            <person name="Cheng J.F."/>
            <person name="Tapia R."/>
            <person name="Han C."/>
            <person name="Goodwin L."/>
            <person name="Pitluck S."/>
            <person name="Liolios K."/>
            <person name="Ivanova N."/>
            <person name="Mavromatis K."/>
            <person name="Mikhailova N."/>
            <person name="Pati A."/>
            <person name="Chen A."/>
            <person name="Palaniappan K."/>
            <person name="Land M."/>
            <person name="Hauser L."/>
            <person name="Chang Y.J."/>
            <person name="Jeffries C.D."/>
            <person name="Brambilla E."/>
            <person name="Rohde M."/>
            <person name="Goker M."/>
            <person name="Detter J.C."/>
            <person name="Woyke T."/>
            <person name="Bristow J."/>
            <person name="Eisen J.A."/>
            <person name="Markowitz V."/>
            <person name="Hugenholtz P."/>
            <person name="Kyrpides N.C."/>
            <person name="Klenk H.P."/>
        </authorList>
    </citation>
    <scope>NUCLEOTIDE SEQUENCE [LARGE SCALE GENOMIC DNA]</scope>
    <source>
        <strain evidence="5">DSM 17365 / JCM 13257 / WB4</strain>
    </source>
</reference>
<dbReference type="GO" id="GO:0019867">
    <property type="term" value="C:outer membrane"/>
    <property type="evidence" value="ECO:0007669"/>
    <property type="project" value="InterPro"/>
</dbReference>
<evidence type="ECO:0000313" key="4">
    <source>
        <dbReference type="EMBL" id="ADQ80746.1"/>
    </source>
</evidence>
<evidence type="ECO:0000256" key="1">
    <source>
        <dbReference type="ARBA" id="ARBA00004370"/>
    </source>
</evidence>
<dbReference type="STRING" id="694427.Palpr_2614"/>
<dbReference type="Gene3D" id="2.40.160.50">
    <property type="entry name" value="membrane protein fhac: a member of the omp85/tpsb transporter family"/>
    <property type="match status" value="1"/>
</dbReference>
<feature type="domain" description="Bacterial surface antigen (D15)" evidence="3">
    <location>
        <begin position="174"/>
        <end position="438"/>
    </location>
</feature>